<evidence type="ECO:0000313" key="1">
    <source>
        <dbReference type="EMBL" id="WXA90078.1"/>
    </source>
</evidence>
<proteinExistence type="predicted"/>
<dbReference type="Proteomes" id="UP001379533">
    <property type="component" value="Chromosome"/>
</dbReference>
<reference evidence="1 2" key="1">
    <citation type="submission" date="2021-12" db="EMBL/GenBank/DDBJ databases">
        <title>Discovery of the Pendulisporaceae a myxobacterial family with distinct sporulation behavior and unique specialized metabolism.</title>
        <authorList>
            <person name="Garcia R."/>
            <person name="Popoff A."/>
            <person name="Bader C.D."/>
            <person name="Loehr J."/>
            <person name="Walesch S."/>
            <person name="Walt C."/>
            <person name="Boldt J."/>
            <person name="Bunk B."/>
            <person name="Haeckl F.J.F.P.J."/>
            <person name="Gunesch A.P."/>
            <person name="Birkelbach J."/>
            <person name="Nuebel U."/>
            <person name="Pietschmann T."/>
            <person name="Bach T."/>
            <person name="Mueller R."/>
        </authorList>
    </citation>
    <scope>NUCLEOTIDE SEQUENCE [LARGE SCALE GENOMIC DNA]</scope>
    <source>
        <strain evidence="1 2">MSr12523</strain>
    </source>
</reference>
<gene>
    <name evidence="1" type="ORF">LZC95_26835</name>
</gene>
<protein>
    <recommendedName>
        <fullName evidence="3">Secreted protein</fullName>
    </recommendedName>
</protein>
<evidence type="ECO:0008006" key="3">
    <source>
        <dbReference type="Google" id="ProtNLM"/>
    </source>
</evidence>
<dbReference type="RefSeq" id="WP_394840690.1">
    <property type="nucleotide sequence ID" value="NZ_CP089982.1"/>
</dbReference>
<keyword evidence="2" id="KW-1185">Reference proteome</keyword>
<dbReference type="EMBL" id="CP089982">
    <property type="protein sequence ID" value="WXA90078.1"/>
    <property type="molecule type" value="Genomic_DNA"/>
</dbReference>
<organism evidence="1 2">
    <name type="scientific">Pendulispora brunnea</name>
    <dbReference type="NCBI Taxonomy" id="2905690"/>
    <lineage>
        <taxon>Bacteria</taxon>
        <taxon>Pseudomonadati</taxon>
        <taxon>Myxococcota</taxon>
        <taxon>Myxococcia</taxon>
        <taxon>Myxococcales</taxon>
        <taxon>Sorangiineae</taxon>
        <taxon>Pendulisporaceae</taxon>
        <taxon>Pendulispora</taxon>
    </lineage>
</organism>
<accession>A0ABZ2JUC3</accession>
<sequence length="83" mass="8845">MNQLSRLILRLFSSNVVVSDAGRGPLFLLELDWHIVATRPSATATVVSKCLLGAFSTPFTPALAGVQTPKAAWVSLGGLPRVR</sequence>
<name>A0ABZ2JUC3_9BACT</name>
<evidence type="ECO:0000313" key="2">
    <source>
        <dbReference type="Proteomes" id="UP001379533"/>
    </source>
</evidence>